<dbReference type="AlphaFoldDB" id="A0A4Z2JHQ4"/>
<dbReference type="Proteomes" id="UP000314294">
    <property type="component" value="Unassembled WGS sequence"/>
</dbReference>
<comment type="caution">
    <text evidence="2">The sequence shown here is derived from an EMBL/GenBank/DDBJ whole genome shotgun (WGS) entry which is preliminary data.</text>
</comment>
<accession>A0A4Z2JHQ4</accession>
<evidence type="ECO:0000313" key="3">
    <source>
        <dbReference type="Proteomes" id="UP000314294"/>
    </source>
</evidence>
<feature type="region of interest" description="Disordered" evidence="1">
    <location>
        <begin position="172"/>
        <end position="195"/>
    </location>
</feature>
<feature type="region of interest" description="Disordered" evidence="1">
    <location>
        <begin position="18"/>
        <end position="51"/>
    </location>
</feature>
<name>A0A4Z2JHQ4_9TELE</name>
<proteinExistence type="predicted"/>
<keyword evidence="3" id="KW-1185">Reference proteome</keyword>
<gene>
    <name evidence="2" type="ORF">EYF80_000562</name>
</gene>
<sequence>MGMSGFGRTPMWDFREKELSRNGHPPEDLEGSQHGGNDVAHGVDLGRCGQRDLDRPGETQDHIFYDGTVVVGLDAECGKGDDKEGGRIFPSIHQALNEAEPGGQTLDDGPQTVGVAVAYVAVRLKDVVADEILQVHQNNHQRVELISQPEVCELHPVERCCDHAELETGNTDKRAATGDNRGRREKVKTWTAKDK</sequence>
<evidence type="ECO:0000256" key="1">
    <source>
        <dbReference type="SAM" id="MobiDB-lite"/>
    </source>
</evidence>
<organism evidence="2 3">
    <name type="scientific">Liparis tanakae</name>
    <name type="common">Tanaka's snailfish</name>
    <dbReference type="NCBI Taxonomy" id="230148"/>
    <lineage>
        <taxon>Eukaryota</taxon>
        <taxon>Metazoa</taxon>
        <taxon>Chordata</taxon>
        <taxon>Craniata</taxon>
        <taxon>Vertebrata</taxon>
        <taxon>Euteleostomi</taxon>
        <taxon>Actinopterygii</taxon>
        <taxon>Neopterygii</taxon>
        <taxon>Teleostei</taxon>
        <taxon>Neoteleostei</taxon>
        <taxon>Acanthomorphata</taxon>
        <taxon>Eupercaria</taxon>
        <taxon>Perciformes</taxon>
        <taxon>Cottioidei</taxon>
        <taxon>Cottales</taxon>
        <taxon>Liparidae</taxon>
        <taxon>Liparis</taxon>
    </lineage>
</organism>
<protein>
    <submittedName>
        <fullName evidence="2">Uncharacterized protein</fullName>
    </submittedName>
</protein>
<dbReference type="EMBL" id="SRLO01000002">
    <property type="protein sequence ID" value="TNN89274.1"/>
    <property type="molecule type" value="Genomic_DNA"/>
</dbReference>
<feature type="compositionally biased region" description="Basic and acidic residues" evidence="1">
    <location>
        <begin position="18"/>
        <end position="27"/>
    </location>
</feature>
<evidence type="ECO:0000313" key="2">
    <source>
        <dbReference type="EMBL" id="TNN89274.1"/>
    </source>
</evidence>
<reference evidence="2 3" key="1">
    <citation type="submission" date="2019-03" db="EMBL/GenBank/DDBJ databases">
        <title>First draft genome of Liparis tanakae, snailfish: a comprehensive survey of snailfish specific genes.</title>
        <authorList>
            <person name="Kim W."/>
            <person name="Song I."/>
            <person name="Jeong J.-H."/>
            <person name="Kim D."/>
            <person name="Kim S."/>
            <person name="Ryu S."/>
            <person name="Song J.Y."/>
            <person name="Lee S.K."/>
        </authorList>
    </citation>
    <scope>NUCLEOTIDE SEQUENCE [LARGE SCALE GENOMIC DNA]</scope>
    <source>
        <tissue evidence="2">Muscle</tissue>
    </source>
</reference>